<accession>A0ABR2V6N2</accession>
<feature type="compositionally biased region" description="Polar residues" evidence="1">
    <location>
        <begin position="188"/>
        <end position="213"/>
    </location>
</feature>
<dbReference type="EMBL" id="JARVKF010000112">
    <property type="protein sequence ID" value="KAK9422558.1"/>
    <property type="molecule type" value="Genomic_DNA"/>
</dbReference>
<protein>
    <submittedName>
        <fullName evidence="2">Uncharacterized protein</fullName>
    </submittedName>
</protein>
<feature type="compositionally biased region" description="Basic residues" evidence="1">
    <location>
        <begin position="275"/>
        <end position="293"/>
    </location>
</feature>
<feature type="region of interest" description="Disordered" evidence="1">
    <location>
        <begin position="167"/>
        <end position="329"/>
    </location>
</feature>
<evidence type="ECO:0000313" key="3">
    <source>
        <dbReference type="Proteomes" id="UP001408356"/>
    </source>
</evidence>
<feature type="compositionally biased region" description="Basic and acidic residues" evidence="1">
    <location>
        <begin position="214"/>
        <end position="223"/>
    </location>
</feature>
<evidence type="ECO:0000313" key="2">
    <source>
        <dbReference type="EMBL" id="KAK9422558.1"/>
    </source>
</evidence>
<organism evidence="2 3">
    <name type="scientific">Seiridium unicorne</name>
    <dbReference type="NCBI Taxonomy" id="138068"/>
    <lineage>
        <taxon>Eukaryota</taxon>
        <taxon>Fungi</taxon>
        <taxon>Dikarya</taxon>
        <taxon>Ascomycota</taxon>
        <taxon>Pezizomycotina</taxon>
        <taxon>Sordariomycetes</taxon>
        <taxon>Xylariomycetidae</taxon>
        <taxon>Amphisphaeriales</taxon>
        <taxon>Sporocadaceae</taxon>
        <taxon>Seiridium</taxon>
    </lineage>
</organism>
<proteinExistence type="predicted"/>
<gene>
    <name evidence="2" type="ORF">SUNI508_00421</name>
</gene>
<keyword evidence="3" id="KW-1185">Reference proteome</keyword>
<evidence type="ECO:0000256" key="1">
    <source>
        <dbReference type="SAM" id="MobiDB-lite"/>
    </source>
</evidence>
<feature type="compositionally biased region" description="Polar residues" evidence="1">
    <location>
        <begin position="307"/>
        <end position="324"/>
    </location>
</feature>
<name>A0ABR2V6N2_9PEZI</name>
<dbReference type="Proteomes" id="UP001408356">
    <property type="component" value="Unassembled WGS sequence"/>
</dbReference>
<sequence>MTKSTLTNSKYQMLSDISRHLHPYQYCRQVRQIRRCILLVQKQPAPTSVVPHIARSASSPAENSPLVNEILPANTPCIEFPHSTSPDIGAVTVVEQESSLTDEVMGDIPPKQLGQSIGVENSLALPSVQMSEMSHTARYLCENPSDGDLLGPTDSVCRQAECVSDIHPKPPLGTSGAPETQLEVPFPSGSSLDISPTPQLEEGNNQQNMPQSDLHNEDDRTRNEPPTARRNLRTRPVALPQTYRPPSDLSLISDDDGTDELEDEDDKDDYAQQPQRKRRRRLSGFKAQNKRHNGPSGVGRCSDRHNISTPSSQAQHNKENTAGSPTAVFEEWPLQDAVLKRITENC</sequence>
<reference evidence="2 3" key="1">
    <citation type="journal article" date="2024" name="J. Plant Pathol.">
        <title>Sequence and assembly of the genome of Seiridium unicorne, isolate CBS 538.82, causal agent of cypress canker disease.</title>
        <authorList>
            <person name="Scali E."/>
            <person name="Rocca G.D."/>
            <person name="Danti R."/>
            <person name="Garbelotto M."/>
            <person name="Barberini S."/>
            <person name="Baroncelli R."/>
            <person name="Emiliani G."/>
        </authorList>
    </citation>
    <scope>NUCLEOTIDE SEQUENCE [LARGE SCALE GENOMIC DNA]</scope>
    <source>
        <strain evidence="2 3">BM-138-508</strain>
    </source>
</reference>
<feature type="compositionally biased region" description="Acidic residues" evidence="1">
    <location>
        <begin position="253"/>
        <end position="268"/>
    </location>
</feature>
<comment type="caution">
    <text evidence="2">The sequence shown here is derived from an EMBL/GenBank/DDBJ whole genome shotgun (WGS) entry which is preliminary data.</text>
</comment>